<dbReference type="Gene3D" id="1.50.10.130">
    <property type="entry name" value="Terpene synthase, N-terminal domain"/>
    <property type="match status" value="1"/>
</dbReference>
<dbReference type="EMBL" id="CAUOFW020001251">
    <property type="protein sequence ID" value="CAK9142773.1"/>
    <property type="molecule type" value="Genomic_DNA"/>
</dbReference>
<organism evidence="6 7">
    <name type="scientific">Ilex paraguariensis</name>
    <name type="common">yerba mate</name>
    <dbReference type="NCBI Taxonomy" id="185542"/>
    <lineage>
        <taxon>Eukaryota</taxon>
        <taxon>Viridiplantae</taxon>
        <taxon>Streptophyta</taxon>
        <taxon>Embryophyta</taxon>
        <taxon>Tracheophyta</taxon>
        <taxon>Spermatophyta</taxon>
        <taxon>Magnoliopsida</taxon>
        <taxon>eudicotyledons</taxon>
        <taxon>Gunneridae</taxon>
        <taxon>Pentapetalae</taxon>
        <taxon>asterids</taxon>
        <taxon>campanulids</taxon>
        <taxon>Aquifoliales</taxon>
        <taxon>Aquifoliaceae</taxon>
        <taxon>Ilex</taxon>
    </lineage>
</organism>
<evidence type="ECO:0000259" key="4">
    <source>
        <dbReference type="Pfam" id="PF01397"/>
    </source>
</evidence>
<evidence type="ECO:0000313" key="6">
    <source>
        <dbReference type="EMBL" id="CAK9142773.1"/>
    </source>
</evidence>
<protein>
    <submittedName>
        <fullName evidence="6">Uncharacterized protein</fullName>
    </submittedName>
</protein>
<dbReference type="InterPro" id="IPR044814">
    <property type="entry name" value="Terpene_cyclase_plant_C1"/>
</dbReference>
<comment type="cofactor">
    <cofactor evidence="1">
        <name>Mg(2+)</name>
        <dbReference type="ChEBI" id="CHEBI:18420"/>
    </cofactor>
</comment>
<accession>A0ABC8RCT1</accession>
<dbReference type="InterPro" id="IPR034741">
    <property type="entry name" value="Terpene_cyclase-like_1_C"/>
</dbReference>
<dbReference type="PANTHER" id="PTHR31225:SF221">
    <property type="entry name" value="(-)-GERMACRENE D SYNTHASE"/>
    <property type="match status" value="1"/>
</dbReference>
<dbReference type="InterPro" id="IPR036965">
    <property type="entry name" value="Terpene_synth_N_sf"/>
</dbReference>
<dbReference type="FunFam" id="1.10.600.10:FF:000007">
    <property type="entry name" value="Isoprene synthase, chloroplastic"/>
    <property type="match status" value="1"/>
</dbReference>
<dbReference type="SFLD" id="SFLDG01019">
    <property type="entry name" value="Terpene_Cyclase_Like_1_C_Termi"/>
    <property type="match status" value="1"/>
</dbReference>
<dbReference type="InterPro" id="IPR001906">
    <property type="entry name" value="Terpene_synth_N"/>
</dbReference>
<feature type="domain" description="Terpene synthase metal-binding" evidence="5">
    <location>
        <begin position="260"/>
        <end position="462"/>
    </location>
</feature>
<dbReference type="SUPFAM" id="SSF48576">
    <property type="entry name" value="Terpenoid synthases"/>
    <property type="match status" value="1"/>
</dbReference>
<dbReference type="Pfam" id="PF01397">
    <property type="entry name" value="Terpene_synth"/>
    <property type="match status" value="1"/>
</dbReference>
<keyword evidence="2" id="KW-0479">Metal-binding</keyword>
<dbReference type="InterPro" id="IPR008949">
    <property type="entry name" value="Isoprenoid_synthase_dom_sf"/>
</dbReference>
<dbReference type="SUPFAM" id="SSF48239">
    <property type="entry name" value="Terpenoid cyclases/Protein prenyltransferases"/>
    <property type="match status" value="1"/>
</dbReference>
<dbReference type="SFLD" id="SFLDS00005">
    <property type="entry name" value="Isoprenoid_Synthase_Type_I"/>
    <property type="match status" value="1"/>
</dbReference>
<evidence type="ECO:0000313" key="7">
    <source>
        <dbReference type="Proteomes" id="UP001642360"/>
    </source>
</evidence>
<feature type="domain" description="Terpene synthase metal-binding" evidence="5">
    <location>
        <begin position="476"/>
        <end position="515"/>
    </location>
</feature>
<dbReference type="FunFam" id="1.50.10.130:FF:000001">
    <property type="entry name" value="Isoprene synthase, chloroplastic"/>
    <property type="match status" value="1"/>
</dbReference>
<dbReference type="GO" id="GO:0046872">
    <property type="term" value="F:metal ion binding"/>
    <property type="evidence" value="ECO:0007669"/>
    <property type="project" value="UniProtKB-KW"/>
</dbReference>
<name>A0ABC8RCT1_9AQUA</name>
<keyword evidence="3" id="KW-0456">Lyase</keyword>
<feature type="domain" description="Terpene synthase N-terminal" evidence="4">
    <location>
        <begin position="27"/>
        <end position="203"/>
    </location>
</feature>
<keyword evidence="7" id="KW-1185">Reference proteome</keyword>
<dbReference type="CDD" id="cd00684">
    <property type="entry name" value="Terpene_cyclase_plant_C1"/>
    <property type="match status" value="1"/>
</dbReference>
<dbReference type="Pfam" id="PF03936">
    <property type="entry name" value="Terpene_synth_C"/>
    <property type="match status" value="2"/>
</dbReference>
<evidence type="ECO:0000256" key="2">
    <source>
        <dbReference type="ARBA" id="ARBA00022723"/>
    </source>
</evidence>
<dbReference type="InterPro" id="IPR050148">
    <property type="entry name" value="Terpene_synthase-like"/>
</dbReference>
<dbReference type="GO" id="GO:0016838">
    <property type="term" value="F:carbon-oxygen lyase activity, acting on phosphates"/>
    <property type="evidence" value="ECO:0007669"/>
    <property type="project" value="UniProtKB-ARBA"/>
</dbReference>
<evidence type="ECO:0000256" key="3">
    <source>
        <dbReference type="ARBA" id="ARBA00023239"/>
    </source>
</evidence>
<dbReference type="AlphaFoldDB" id="A0ABC8RCT1"/>
<evidence type="ECO:0000259" key="5">
    <source>
        <dbReference type="Pfam" id="PF03936"/>
    </source>
</evidence>
<proteinExistence type="predicted"/>
<dbReference type="PANTHER" id="PTHR31225">
    <property type="entry name" value="OS04G0344100 PROTEIN-RELATED"/>
    <property type="match status" value="1"/>
</dbReference>
<sequence length="572" mass="66389">METIVLASSQTVVPGITRRSANFHPSIWGDHFLSYASDFTEIDAHSETKRQQLKEEVKKILGIAVDQQSQQLNLIDAIQRLGVSYHFESEIDAALQHIYDACHDCDDKDDDDLYTTALRFRLLRQQGHNVSCDVFKRFKNNEGKFKESLITDVQGLLSLYEATHMRVHREDILDEALAFTTIHLKSWLPHLSNSLAEQVNHALQQPIHKGLTRLETRPYMSIYQEVESHNQVLLYFAKLDFNRLQKVHQRELNSITRWWKDLDFATKLPFARDRLVECYFWILGVYFEPQYFLARKILTKVIAMASTVDDIYDVYGTPEELSLFTDAIERWDINELDQLPEYMRLFYRALIDVYIDMEEEMAREGRSYCIHYAKEAMKKLIRAYFEEAKWFNEGYAPTMEEYMKVALVSSGYMMLSTTCIVGMGELATNEAFDWVSSEPLIVRASSTIARLMDDVAGHEVRKRSWNVCFKHPFNFIEQERGDAASAVECYMKQHGASKQVAYDEFDNLVTNAWKDINQECLHPTVVPMPLLLRILNMARVIDVVYKGEDGYTNSKTKLKNYIISVLINSVAI</sequence>
<reference evidence="6 7" key="1">
    <citation type="submission" date="2024-02" db="EMBL/GenBank/DDBJ databases">
        <authorList>
            <person name="Vignale AGUSTIN F."/>
            <person name="Sosa J E."/>
            <person name="Modenutti C."/>
        </authorList>
    </citation>
    <scope>NUCLEOTIDE SEQUENCE [LARGE SCALE GENOMIC DNA]</scope>
</reference>
<gene>
    <name evidence="6" type="ORF">ILEXP_LOCUS10463</name>
</gene>
<dbReference type="InterPro" id="IPR005630">
    <property type="entry name" value="Terpene_synthase_metal-bd"/>
</dbReference>
<comment type="caution">
    <text evidence="6">The sequence shown here is derived from an EMBL/GenBank/DDBJ whole genome shotgun (WGS) entry which is preliminary data.</text>
</comment>
<dbReference type="Gene3D" id="1.10.600.10">
    <property type="entry name" value="Farnesyl Diphosphate Synthase"/>
    <property type="match status" value="1"/>
</dbReference>
<evidence type="ECO:0000256" key="1">
    <source>
        <dbReference type="ARBA" id="ARBA00001946"/>
    </source>
</evidence>
<dbReference type="InterPro" id="IPR008930">
    <property type="entry name" value="Terpenoid_cyclase/PrenylTrfase"/>
</dbReference>
<dbReference type="Proteomes" id="UP001642360">
    <property type="component" value="Unassembled WGS sequence"/>
</dbReference>